<dbReference type="Proteomes" id="UP001597361">
    <property type="component" value="Unassembled WGS sequence"/>
</dbReference>
<feature type="domain" description="DUF11" evidence="1">
    <location>
        <begin position="332"/>
        <end position="437"/>
    </location>
</feature>
<accession>A0ABW4VTQ7</accession>
<dbReference type="EMBL" id="JBHUHR010000045">
    <property type="protein sequence ID" value="MFD2036718.1"/>
    <property type="molecule type" value="Genomic_DNA"/>
</dbReference>
<feature type="domain" description="Ig-like" evidence="2">
    <location>
        <begin position="131"/>
        <end position="204"/>
    </location>
</feature>
<organism evidence="3 4">
    <name type="scientific">Belliella marina</name>
    <dbReference type="NCBI Taxonomy" id="1644146"/>
    <lineage>
        <taxon>Bacteria</taxon>
        <taxon>Pseudomonadati</taxon>
        <taxon>Bacteroidota</taxon>
        <taxon>Cytophagia</taxon>
        <taxon>Cytophagales</taxon>
        <taxon>Cyclobacteriaceae</taxon>
        <taxon>Belliella</taxon>
    </lineage>
</organism>
<sequence length="918" mass="92359">TADGNEEITPAEIALIEGPIEITVYVQSVRYGCEVDSKRRELLITIDATDPPVADGSQEFCAVDAPTLASIEIVGENIQWYDAATDGNLLDITTLLVDGQTYYASQTIEDGCESLLRTAVTVTLSDILPPTTDLAVQEFCASDSPTIAQLQATGNGIVWYDAIANGNIVPANTPLVDGMTYYASQLDDVSGCESSERLAVTVVVENCEAFLDITKTASSPTVLAGNNITYSITVSNSGLMYAEDFVVTDEIPVGTGFVSGSDGAVFENGVVTWELDVLESGSQIVLELVLSTSADLASGTIISNTAIAFSSNNDGGPVESDPEDVDVETSADLDITKTAASSTVLAGENITYNITVNNAGPSNALDVTVSDVLPAGTGFVSASNGGTETGGTVNWSLGTIAAGENIELTLVVSTAASLEAGTTISNIAVADSPTDEDGPVESDPEDVDVETEAALNITKTAASSTVVAGENISYTITVNNAGPSDALDVTVSDMLPAGTGFVSADNGGTETGGTVTWSLGTIAAGESMELTLVVSTAASLEAGTTISNIAVVDSPTDEDGPVESDPEDVTVETEAALSITKTASSATVLAGENIGYTITVGNAGPSDALDVTVSDMLPAGTGFVSASNGGTETGGTVNWSLGTIAAGESMELTLVVSTAASLEAGTTISNIAVVDSPTDEDGPVESDPEDVTVETEAALNITKTAASSTVVAGENISYTITVGNAGPSDALDVTVSDMLPAGTGFVSASNGGTETGGTVTWSLGTIAAGESMELTLVVSTAASLEAGTTISNIAVADSPTDEDGPVESDPEDVTVETEAALNITKTATSATVLAGENISYTITVGNAGPSDAEDVTVSDVLPAGTGFVSADNGGTETGGTVTWNLGTIAAGESMELTLVVSTAASLEAGTTISNIAVV</sequence>
<feature type="non-terminal residue" evidence="3">
    <location>
        <position position="918"/>
    </location>
</feature>
<dbReference type="RefSeq" id="WP_376888027.1">
    <property type="nucleotide sequence ID" value="NZ_JBHUHR010000045.1"/>
</dbReference>
<dbReference type="InterPro" id="IPR051172">
    <property type="entry name" value="Chlamydia_OmcB"/>
</dbReference>
<evidence type="ECO:0008006" key="5">
    <source>
        <dbReference type="Google" id="ProtNLM"/>
    </source>
</evidence>
<dbReference type="PANTHER" id="PTHR34819:SF3">
    <property type="entry name" value="CELL SURFACE PROTEIN"/>
    <property type="match status" value="1"/>
</dbReference>
<dbReference type="PANTHER" id="PTHR34819">
    <property type="entry name" value="LARGE CYSTEINE-RICH PERIPLASMIC PROTEIN OMCB"/>
    <property type="match status" value="1"/>
</dbReference>
<dbReference type="Pfam" id="PF01345">
    <property type="entry name" value="DUF11"/>
    <property type="match status" value="6"/>
</dbReference>
<dbReference type="InterPro" id="IPR047589">
    <property type="entry name" value="DUF11_rpt"/>
</dbReference>
<dbReference type="InterPro" id="IPR001434">
    <property type="entry name" value="OmcB-like_DUF11"/>
</dbReference>
<dbReference type="Pfam" id="PF19081">
    <property type="entry name" value="Ig_7"/>
    <property type="match status" value="2"/>
</dbReference>
<feature type="domain" description="Ig-like" evidence="2">
    <location>
        <begin position="52"/>
        <end position="124"/>
    </location>
</feature>
<feature type="domain" description="DUF11" evidence="1">
    <location>
        <begin position="211"/>
        <end position="314"/>
    </location>
</feature>
<dbReference type="InterPro" id="IPR044023">
    <property type="entry name" value="Ig_7"/>
</dbReference>
<feature type="domain" description="DUF11" evidence="1">
    <location>
        <begin position="699"/>
        <end position="804"/>
    </location>
</feature>
<name>A0ABW4VTQ7_9BACT</name>
<feature type="domain" description="DUF11" evidence="1">
    <location>
        <begin position="577"/>
        <end position="683"/>
    </location>
</feature>
<evidence type="ECO:0000313" key="3">
    <source>
        <dbReference type="EMBL" id="MFD2036718.1"/>
    </source>
</evidence>
<reference evidence="4" key="1">
    <citation type="journal article" date="2019" name="Int. J. Syst. Evol. Microbiol.">
        <title>The Global Catalogue of Microorganisms (GCM) 10K type strain sequencing project: providing services to taxonomists for standard genome sequencing and annotation.</title>
        <authorList>
            <consortium name="The Broad Institute Genomics Platform"/>
            <consortium name="The Broad Institute Genome Sequencing Center for Infectious Disease"/>
            <person name="Wu L."/>
            <person name="Ma J."/>
        </authorList>
    </citation>
    <scope>NUCLEOTIDE SEQUENCE [LARGE SCALE GENOMIC DNA]</scope>
    <source>
        <strain evidence="4">CGMCC 1.15180</strain>
    </source>
</reference>
<keyword evidence="4" id="KW-1185">Reference proteome</keyword>
<protein>
    <recommendedName>
        <fullName evidence="5">DUF11 domain-containing protein</fullName>
    </recommendedName>
</protein>
<evidence type="ECO:0000259" key="1">
    <source>
        <dbReference type="Pfam" id="PF01345"/>
    </source>
</evidence>
<dbReference type="NCBIfam" id="TIGR01451">
    <property type="entry name" value="B_ant_repeat"/>
    <property type="match status" value="6"/>
</dbReference>
<evidence type="ECO:0000313" key="4">
    <source>
        <dbReference type="Proteomes" id="UP001597361"/>
    </source>
</evidence>
<feature type="domain" description="DUF11" evidence="1">
    <location>
        <begin position="821"/>
        <end position="917"/>
    </location>
</feature>
<comment type="caution">
    <text evidence="3">The sequence shown here is derived from an EMBL/GenBank/DDBJ whole genome shotgun (WGS) entry which is preliminary data.</text>
</comment>
<dbReference type="Gene3D" id="2.60.40.3080">
    <property type="match status" value="5"/>
</dbReference>
<evidence type="ECO:0000259" key="2">
    <source>
        <dbReference type="Pfam" id="PF19081"/>
    </source>
</evidence>
<gene>
    <name evidence="3" type="ORF">ACFSKL_18075</name>
</gene>
<feature type="non-terminal residue" evidence="3">
    <location>
        <position position="1"/>
    </location>
</feature>
<proteinExistence type="predicted"/>
<feature type="domain" description="DUF11" evidence="1">
    <location>
        <begin position="455"/>
        <end position="561"/>
    </location>
</feature>